<evidence type="ECO:0000256" key="5">
    <source>
        <dbReference type="ARBA" id="ARBA00022676"/>
    </source>
</evidence>
<evidence type="ECO:0000256" key="6">
    <source>
        <dbReference type="ARBA" id="ARBA00022679"/>
    </source>
</evidence>
<gene>
    <name evidence="10" type="primary">glgP</name>
    <name evidence="10" type="ORF">EZ242_01080</name>
</gene>
<dbReference type="Proteomes" id="UP000297564">
    <property type="component" value="Unassembled WGS sequence"/>
</dbReference>
<evidence type="ECO:0000256" key="9">
    <source>
        <dbReference type="ARBA" id="ARBA00025174"/>
    </source>
</evidence>
<keyword evidence="5" id="KW-0328">Glycosyltransferase</keyword>
<comment type="function">
    <text evidence="9">Phosphorylase is an important allosteric enzyme in carbohydrate metabolism. Enzymes from different sources differ in their regulatory mechanisms and in their natural substrates. However, all known phosphorylases share catalytic and structural properties.</text>
</comment>
<protein>
    <recommendedName>
        <fullName evidence="4">glycogen phosphorylase</fullName>
        <ecNumber evidence="4">2.4.1.1</ecNumber>
    </recommendedName>
</protein>
<dbReference type="InterPro" id="IPR000811">
    <property type="entry name" value="Glyco_trans_35"/>
</dbReference>
<dbReference type="InterPro" id="IPR035090">
    <property type="entry name" value="Pyridoxal_P_attach_site"/>
</dbReference>
<comment type="similarity">
    <text evidence="3">Belongs to the glycogen phosphorylase family.</text>
</comment>
<name>A0A4Z0C1J9_9BURK</name>
<dbReference type="AlphaFoldDB" id="A0A4Z0C1J9"/>
<dbReference type="GO" id="GO:0008184">
    <property type="term" value="F:glycogen phosphorylase activity"/>
    <property type="evidence" value="ECO:0007669"/>
    <property type="project" value="InterPro"/>
</dbReference>
<evidence type="ECO:0000256" key="3">
    <source>
        <dbReference type="ARBA" id="ARBA00006047"/>
    </source>
</evidence>
<evidence type="ECO:0000313" key="11">
    <source>
        <dbReference type="Proteomes" id="UP000297564"/>
    </source>
</evidence>
<dbReference type="PANTHER" id="PTHR42655">
    <property type="entry name" value="GLYCOGEN PHOSPHORYLASE"/>
    <property type="match status" value="1"/>
</dbReference>
<dbReference type="Pfam" id="PF00343">
    <property type="entry name" value="Phosphorylase"/>
    <property type="match status" value="2"/>
</dbReference>
<reference evidence="10 11" key="1">
    <citation type="submission" date="2019-03" db="EMBL/GenBank/DDBJ databases">
        <title>Ramlibacter rhizophilus CCTCC AB2015357, whole genome shotgun sequence.</title>
        <authorList>
            <person name="Zhang X."/>
            <person name="Feng G."/>
            <person name="Zhu H."/>
        </authorList>
    </citation>
    <scope>NUCLEOTIDE SEQUENCE [LARGE SCALE GENOMIC DNA]</scope>
    <source>
        <strain evidence="10 11">CCTCC AB2015357</strain>
    </source>
</reference>
<comment type="catalytic activity">
    <reaction evidence="1">
        <text>[(1-&gt;4)-alpha-D-glucosyl](n) + phosphate = [(1-&gt;4)-alpha-D-glucosyl](n-1) + alpha-D-glucose 1-phosphate</text>
        <dbReference type="Rhea" id="RHEA:41732"/>
        <dbReference type="Rhea" id="RHEA-COMP:9584"/>
        <dbReference type="Rhea" id="RHEA-COMP:9586"/>
        <dbReference type="ChEBI" id="CHEBI:15444"/>
        <dbReference type="ChEBI" id="CHEBI:43474"/>
        <dbReference type="ChEBI" id="CHEBI:58601"/>
        <dbReference type="EC" id="2.4.1.1"/>
    </reaction>
</comment>
<evidence type="ECO:0000256" key="2">
    <source>
        <dbReference type="ARBA" id="ARBA00001933"/>
    </source>
</evidence>
<keyword evidence="11" id="KW-1185">Reference proteome</keyword>
<accession>A0A4Z0C1J9</accession>
<dbReference type="EC" id="2.4.1.1" evidence="4"/>
<dbReference type="OrthoDB" id="7229284at2"/>
<organism evidence="10 11">
    <name type="scientific">Ramlibacter rhizophilus</name>
    <dbReference type="NCBI Taxonomy" id="1781167"/>
    <lineage>
        <taxon>Bacteria</taxon>
        <taxon>Pseudomonadati</taxon>
        <taxon>Pseudomonadota</taxon>
        <taxon>Betaproteobacteria</taxon>
        <taxon>Burkholderiales</taxon>
        <taxon>Comamonadaceae</taxon>
        <taxon>Ramlibacter</taxon>
    </lineage>
</organism>
<dbReference type="InterPro" id="IPR052182">
    <property type="entry name" value="Glycogen/Maltodextrin_Phosph"/>
</dbReference>
<keyword evidence="8" id="KW-0119">Carbohydrate metabolism</keyword>
<proteinExistence type="inferred from homology"/>
<comment type="cofactor">
    <cofactor evidence="2">
        <name>pyridoxal 5'-phosphate</name>
        <dbReference type="ChEBI" id="CHEBI:597326"/>
    </cofactor>
</comment>
<dbReference type="NCBIfam" id="TIGR02094">
    <property type="entry name" value="more_P_ylases"/>
    <property type="match status" value="1"/>
</dbReference>
<dbReference type="InterPro" id="IPR011834">
    <property type="entry name" value="Agluc_phsphrylas"/>
</dbReference>
<dbReference type="GO" id="GO:0030170">
    <property type="term" value="F:pyridoxal phosphate binding"/>
    <property type="evidence" value="ECO:0007669"/>
    <property type="project" value="InterPro"/>
</dbReference>
<evidence type="ECO:0000256" key="8">
    <source>
        <dbReference type="ARBA" id="ARBA00023277"/>
    </source>
</evidence>
<dbReference type="SUPFAM" id="SSF53756">
    <property type="entry name" value="UDP-Glycosyltransferase/glycogen phosphorylase"/>
    <property type="match status" value="1"/>
</dbReference>
<dbReference type="EMBL" id="SMLL01000001">
    <property type="protein sequence ID" value="TFZ04380.1"/>
    <property type="molecule type" value="Genomic_DNA"/>
</dbReference>
<evidence type="ECO:0000256" key="1">
    <source>
        <dbReference type="ARBA" id="ARBA00001275"/>
    </source>
</evidence>
<dbReference type="Gene3D" id="3.40.50.2000">
    <property type="entry name" value="Glycogen Phosphorylase B"/>
    <property type="match status" value="3"/>
</dbReference>
<dbReference type="PANTHER" id="PTHR42655:SF1">
    <property type="entry name" value="GLYCOGEN PHOSPHORYLASE"/>
    <property type="match status" value="1"/>
</dbReference>
<evidence type="ECO:0000256" key="4">
    <source>
        <dbReference type="ARBA" id="ARBA00012591"/>
    </source>
</evidence>
<evidence type="ECO:0000313" key="10">
    <source>
        <dbReference type="EMBL" id="TFZ04380.1"/>
    </source>
</evidence>
<keyword evidence="6" id="KW-0808">Transferase</keyword>
<comment type="caution">
    <text evidence="10">The sequence shown here is derived from an EMBL/GenBank/DDBJ whole genome shotgun (WGS) entry which is preliminary data.</text>
</comment>
<dbReference type="RefSeq" id="WP_135283262.1">
    <property type="nucleotide sequence ID" value="NZ_SMLL01000001.1"/>
</dbReference>
<evidence type="ECO:0000256" key="7">
    <source>
        <dbReference type="ARBA" id="ARBA00022898"/>
    </source>
</evidence>
<dbReference type="GO" id="GO:0005975">
    <property type="term" value="P:carbohydrate metabolic process"/>
    <property type="evidence" value="ECO:0007669"/>
    <property type="project" value="InterPro"/>
</dbReference>
<sequence length="559" mass="62045">MTSVRIPHVAYFSMEIALQSDVPTYSGGLGVLAGDTLRSAADLALPVTAVTLASRSGYFRQQIEGGRQLEHPQAWNPADHARHVPVKVPVRVGAREVWVTAWEWRIESHCAESQPVSVLLLDTDLPENHPEDRALTGTLYGGDAAYRLAQEMVLGIGGVRLLAAIGCPVEKYHLNEGHAALLTLELLREQMERSDCDLDAAIEAVRRRCVFTTHTPVPAGHDQFEHDLVHSLLGTLASAELLRRLGGAERLNMTLVALELSGWVNGVAQRHAEVSRAMFPGFEVHAITNGVHPWTWASDGHRALFDQHVPHWCHEPELLIHASRIPLEDIARAHARAKASLLAHAQRVAEPVALAPDCLTIGFARRMTSYKRPLLLFSDLARLRRIARRYPLQIVMAGKAHPRDWEGKQHIEQLHAIARELEGEVPLVFLPGYDMDLGRQMTAGVDLWLNTPQRPLEASGTSGMKAALNGVPNLSVLDGWWLEGWEEGVTGWAVGPDGPHDPAVDSLSLHDQLEQVIAPLFYEDPQAWLHVCREAIARNGSQFNSHRMLRRYVLEAYTR</sequence>
<keyword evidence="7" id="KW-0663">Pyridoxal phosphate</keyword>
<dbReference type="PROSITE" id="PS00102">
    <property type="entry name" value="PHOSPHORYLASE"/>
    <property type="match status" value="1"/>
</dbReference>